<sequence>MRKNRDPAPSEEAAVPDKNFVASLQKGLDVLTCFGRQHSRVTVSEVARITQSSPASARRSLLTLQALGYLDSDGKRYWMLPKALLVAHAYLSSRPMPSMAQPLLDALSERTRESASLGMLLDDDAIIIARSTARRSLSIGLGIGSRLPAYCAALGRVLLAGLPPDEAERRVRAMQRPSLTARTVTDAREVIALVDRCREEGHASSDGELELGVRSMAVPVFDRSGNVMAAMSIAVRAERMTLAEVRDTFLPALRKASGSLARLQAG</sequence>
<keyword evidence="2" id="KW-0238">DNA-binding</keyword>
<dbReference type="InterPro" id="IPR036388">
    <property type="entry name" value="WH-like_DNA-bd_sf"/>
</dbReference>
<evidence type="ECO:0000256" key="1">
    <source>
        <dbReference type="ARBA" id="ARBA00023015"/>
    </source>
</evidence>
<protein>
    <submittedName>
        <fullName evidence="5">Pca regulon regulatory protein</fullName>
    </submittedName>
</protein>
<dbReference type="PANTHER" id="PTHR30136:SF34">
    <property type="entry name" value="TRANSCRIPTIONAL REGULATOR"/>
    <property type="match status" value="1"/>
</dbReference>
<dbReference type="PROSITE" id="PS51078">
    <property type="entry name" value="ICLR_ED"/>
    <property type="match status" value="1"/>
</dbReference>
<dbReference type="RefSeq" id="WP_339093308.1">
    <property type="nucleotide sequence ID" value="NZ_LR743508.1"/>
</dbReference>
<reference evidence="5" key="1">
    <citation type="submission" date="2019-12" db="EMBL/GenBank/DDBJ databases">
        <authorList>
            <person name="Cremers G."/>
        </authorList>
    </citation>
    <scope>NUCLEOTIDE SEQUENCE</scope>
    <source>
        <strain evidence="5">Vvax</strain>
    </source>
</reference>
<dbReference type="InterPro" id="IPR005471">
    <property type="entry name" value="Tscrpt_reg_IclR_N"/>
</dbReference>
<dbReference type="GO" id="GO:0045892">
    <property type="term" value="P:negative regulation of DNA-templated transcription"/>
    <property type="evidence" value="ECO:0007669"/>
    <property type="project" value="TreeGrafter"/>
</dbReference>
<dbReference type="InterPro" id="IPR029016">
    <property type="entry name" value="GAF-like_dom_sf"/>
</dbReference>
<organism evidence="5">
    <name type="scientific">Variovorax paradoxus</name>
    <dbReference type="NCBI Taxonomy" id="34073"/>
    <lineage>
        <taxon>Bacteria</taxon>
        <taxon>Pseudomonadati</taxon>
        <taxon>Pseudomonadota</taxon>
        <taxon>Betaproteobacteria</taxon>
        <taxon>Burkholderiales</taxon>
        <taxon>Comamonadaceae</taxon>
        <taxon>Variovorax</taxon>
    </lineage>
</organism>
<dbReference type="InterPro" id="IPR050707">
    <property type="entry name" value="HTH_MetabolicPath_Reg"/>
</dbReference>
<evidence type="ECO:0000256" key="2">
    <source>
        <dbReference type="ARBA" id="ARBA00023125"/>
    </source>
</evidence>
<dbReference type="EMBL" id="LR743508">
    <property type="protein sequence ID" value="CAA2109359.1"/>
    <property type="molecule type" value="Genomic_DNA"/>
</dbReference>
<dbReference type="PANTHER" id="PTHR30136">
    <property type="entry name" value="HELIX-TURN-HELIX TRANSCRIPTIONAL REGULATOR, ICLR FAMILY"/>
    <property type="match status" value="1"/>
</dbReference>
<dbReference type="Gene3D" id="3.30.450.40">
    <property type="match status" value="1"/>
</dbReference>
<evidence type="ECO:0000259" key="4">
    <source>
        <dbReference type="PROSITE" id="PS51078"/>
    </source>
</evidence>
<proteinExistence type="predicted"/>
<dbReference type="SUPFAM" id="SSF55781">
    <property type="entry name" value="GAF domain-like"/>
    <property type="match status" value="1"/>
</dbReference>
<dbReference type="Gene3D" id="1.10.10.10">
    <property type="entry name" value="Winged helix-like DNA-binding domain superfamily/Winged helix DNA-binding domain"/>
    <property type="match status" value="1"/>
</dbReference>
<dbReference type="Pfam" id="PF01614">
    <property type="entry name" value="IclR_C"/>
    <property type="match status" value="1"/>
</dbReference>
<accession>A0A679JF26</accession>
<dbReference type="SUPFAM" id="SSF46785">
    <property type="entry name" value="Winged helix' DNA-binding domain"/>
    <property type="match status" value="1"/>
</dbReference>
<dbReference type="GO" id="GO:0003700">
    <property type="term" value="F:DNA-binding transcription factor activity"/>
    <property type="evidence" value="ECO:0007669"/>
    <property type="project" value="TreeGrafter"/>
</dbReference>
<dbReference type="GO" id="GO:0003677">
    <property type="term" value="F:DNA binding"/>
    <property type="evidence" value="ECO:0007669"/>
    <property type="project" value="UniProtKB-KW"/>
</dbReference>
<gene>
    <name evidence="5" type="primary">pcaR_3</name>
    <name evidence="5" type="ORF">VVAX_05630</name>
</gene>
<keyword evidence="3" id="KW-0804">Transcription</keyword>
<name>A0A679JF26_VARPD</name>
<dbReference type="Pfam" id="PF09339">
    <property type="entry name" value="HTH_IclR"/>
    <property type="match status" value="1"/>
</dbReference>
<dbReference type="AlphaFoldDB" id="A0A679JF26"/>
<dbReference type="SMART" id="SM00346">
    <property type="entry name" value="HTH_ICLR"/>
    <property type="match status" value="1"/>
</dbReference>
<dbReference type="InterPro" id="IPR036390">
    <property type="entry name" value="WH_DNA-bd_sf"/>
</dbReference>
<feature type="domain" description="IclR-ED" evidence="4">
    <location>
        <begin position="82"/>
        <end position="266"/>
    </location>
</feature>
<evidence type="ECO:0000256" key="3">
    <source>
        <dbReference type="ARBA" id="ARBA00023163"/>
    </source>
</evidence>
<dbReference type="InterPro" id="IPR014757">
    <property type="entry name" value="Tscrpt_reg_IclR_C"/>
</dbReference>
<evidence type="ECO:0000313" key="5">
    <source>
        <dbReference type="EMBL" id="CAA2109359.1"/>
    </source>
</evidence>
<keyword evidence="1" id="KW-0805">Transcription regulation</keyword>